<dbReference type="GO" id="GO:0015288">
    <property type="term" value="F:porin activity"/>
    <property type="evidence" value="ECO:0007669"/>
    <property type="project" value="UniProtKB-KW"/>
</dbReference>
<evidence type="ECO:0000256" key="2">
    <source>
        <dbReference type="ARBA" id="ARBA00011233"/>
    </source>
</evidence>
<keyword evidence="3" id="KW-0813">Transport</keyword>
<keyword evidence="14" id="KW-1185">Reference proteome</keyword>
<evidence type="ECO:0000256" key="3">
    <source>
        <dbReference type="ARBA" id="ARBA00022448"/>
    </source>
</evidence>
<dbReference type="GO" id="GO:0009279">
    <property type="term" value="C:cell outer membrane"/>
    <property type="evidence" value="ECO:0007669"/>
    <property type="project" value="UniProtKB-SubCell"/>
</dbReference>
<dbReference type="GO" id="GO:0006811">
    <property type="term" value="P:monoatomic ion transport"/>
    <property type="evidence" value="ECO:0007669"/>
    <property type="project" value="UniProtKB-KW"/>
</dbReference>
<keyword evidence="5" id="KW-0812">Transmembrane</keyword>
<dbReference type="EMBL" id="JAGSPN010000003">
    <property type="protein sequence ID" value="MBR7781765.1"/>
    <property type="molecule type" value="Genomic_DNA"/>
</dbReference>
<dbReference type="SUPFAM" id="SSF56935">
    <property type="entry name" value="Porins"/>
    <property type="match status" value="1"/>
</dbReference>
<dbReference type="Proteomes" id="UP000680067">
    <property type="component" value="Unassembled WGS sequence"/>
</dbReference>
<evidence type="ECO:0000256" key="6">
    <source>
        <dbReference type="ARBA" id="ARBA00022729"/>
    </source>
</evidence>
<keyword evidence="8" id="KW-0626">Porin</keyword>
<dbReference type="InterPro" id="IPR033900">
    <property type="entry name" value="Gram_neg_porin_domain"/>
</dbReference>
<evidence type="ECO:0000256" key="4">
    <source>
        <dbReference type="ARBA" id="ARBA00022452"/>
    </source>
</evidence>
<proteinExistence type="predicted"/>
<keyword evidence="10" id="KW-0998">Cell outer membrane</keyword>
<keyword evidence="6 11" id="KW-0732">Signal</keyword>
<keyword evidence="9" id="KW-0472">Membrane</keyword>
<evidence type="ECO:0000256" key="11">
    <source>
        <dbReference type="SAM" id="SignalP"/>
    </source>
</evidence>
<comment type="caution">
    <text evidence="13">The sequence shown here is derived from an EMBL/GenBank/DDBJ whole genome shotgun (WGS) entry which is preliminary data.</text>
</comment>
<keyword evidence="4" id="KW-1134">Transmembrane beta strand</keyword>
<dbReference type="Pfam" id="PF13609">
    <property type="entry name" value="Porin_4"/>
    <property type="match status" value="1"/>
</dbReference>
<evidence type="ECO:0000256" key="8">
    <source>
        <dbReference type="ARBA" id="ARBA00023114"/>
    </source>
</evidence>
<gene>
    <name evidence="13" type="ORF">KDM89_06410</name>
</gene>
<feature type="chain" id="PRO_5037750886" evidence="11">
    <location>
        <begin position="29"/>
        <end position="419"/>
    </location>
</feature>
<dbReference type="InterPro" id="IPR023614">
    <property type="entry name" value="Porin_dom_sf"/>
</dbReference>
<evidence type="ECO:0000313" key="14">
    <source>
        <dbReference type="Proteomes" id="UP000680067"/>
    </source>
</evidence>
<dbReference type="RefSeq" id="WP_212687106.1">
    <property type="nucleotide sequence ID" value="NZ_JAGSPN010000003.1"/>
</dbReference>
<protein>
    <submittedName>
        <fullName evidence="13">Porin</fullName>
    </submittedName>
</protein>
<evidence type="ECO:0000256" key="9">
    <source>
        <dbReference type="ARBA" id="ARBA00023136"/>
    </source>
</evidence>
<dbReference type="PANTHER" id="PTHR34501:SF9">
    <property type="entry name" value="MAJOR OUTER MEMBRANE PROTEIN P.IA"/>
    <property type="match status" value="1"/>
</dbReference>
<keyword evidence="7" id="KW-0406">Ion transport</keyword>
<reference evidence="13" key="1">
    <citation type="submission" date="2021-04" db="EMBL/GenBank/DDBJ databases">
        <title>novel species isolated from subtropical streams in China.</title>
        <authorList>
            <person name="Lu H."/>
        </authorList>
    </citation>
    <scope>NUCLEOTIDE SEQUENCE</scope>
    <source>
        <strain evidence="13">LFS511W</strain>
    </source>
</reference>
<evidence type="ECO:0000256" key="1">
    <source>
        <dbReference type="ARBA" id="ARBA00004571"/>
    </source>
</evidence>
<accession>A0A941I6N2</accession>
<dbReference type="Gene3D" id="2.40.160.10">
    <property type="entry name" value="Porin"/>
    <property type="match status" value="1"/>
</dbReference>
<evidence type="ECO:0000259" key="12">
    <source>
        <dbReference type="Pfam" id="PF13609"/>
    </source>
</evidence>
<feature type="domain" description="Porin" evidence="12">
    <location>
        <begin position="19"/>
        <end position="379"/>
    </location>
</feature>
<evidence type="ECO:0000256" key="5">
    <source>
        <dbReference type="ARBA" id="ARBA00022692"/>
    </source>
</evidence>
<evidence type="ECO:0000256" key="7">
    <source>
        <dbReference type="ARBA" id="ARBA00023065"/>
    </source>
</evidence>
<dbReference type="CDD" id="cd00342">
    <property type="entry name" value="gram_neg_porins"/>
    <property type="match status" value="1"/>
</dbReference>
<evidence type="ECO:0000313" key="13">
    <source>
        <dbReference type="EMBL" id="MBR7781765.1"/>
    </source>
</evidence>
<comment type="subcellular location">
    <subcellularLocation>
        <location evidence="1">Cell outer membrane</location>
        <topology evidence="1">Multi-pass membrane protein</topology>
    </subcellularLocation>
</comment>
<feature type="signal peptide" evidence="11">
    <location>
        <begin position="1"/>
        <end position="28"/>
    </location>
</feature>
<organism evidence="13 14">
    <name type="scientific">Undibacterium luofuense</name>
    <dbReference type="NCBI Taxonomy" id="2828733"/>
    <lineage>
        <taxon>Bacteria</taxon>
        <taxon>Pseudomonadati</taxon>
        <taxon>Pseudomonadota</taxon>
        <taxon>Betaproteobacteria</taxon>
        <taxon>Burkholderiales</taxon>
        <taxon>Oxalobacteraceae</taxon>
        <taxon>Undibacterium</taxon>
    </lineage>
</organism>
<dbReference type="InterPro" id="IPR050298">
    <property type="entry name" value="Gram-neg_bact_OMP"/>
</dbReference>
<name>A0A941I6N2_9BURK</name>
<dbReference type="GO" id="GO:0046930">
    <property type="term" value="C:pore complex"/>
    <property type="evidence" value="ECO:0007669"/>
    <property type="project" value="UniProtKB-KW"/>
</dbReference>
<sequence>MQKNGFTRKVLQSAIGLICASAAGTSMAAELNQYVSVYGFINGQIESVEAKGGATPYERRGRISDGNSRIGFTGKVAINEDLKGIWQIEGGLNNFEQGGTNDNGQTATLESRNTFVGIDSQRFGRLVIGNSDSVYRSLVGSGGALGGNLGMTVHGVDGFNNSSAQLSGNQDSIFSRGESRMKNSVHYLSPELYGIQAGASYGFDEARVSRSDRSRFSLAARYKWEGLSIGVGYDRQSNTGIDTTQLQRGFGVILNAQDGNATTYTKLVASYALPTGTTLGAGYETARFGISQFNNPSASSIYTGNTDNTLKQNAFVLTVAQDFGQASVLAGYGKLGGLKGVRQFTESDFEAKQVSLMLRYKLNDMLTPYVYFTKITNNAQASINLGQSPLKSNNLGTSSAFLAPGDSPRAIGVGMLARF</sequence>
<comment type="subunit">
    <text evidence="2">Homotrimer.</text>
</comment>
<dbReference type="PANTHER" id="PTHR34501">
    <property type="entry name" value="PROTEIN YDDL-RELATED"/>
    <property type="match status" value="1"/>
</dbReference>
<evidence type="ECO:0000256" key="10">
    <source>
        <dbReference type="ARBA" id="ARBA00023237"/>
    </source>
</evidence>
<dbReference type="AlphaFoldDB" id="A0A941I6N2"/>